<dbReference type="Proteomes" id="UP000650628">
    <property type="component" value="Unassembled WGS sequence"/>
</dbReference>
<evidence type="ECO:0000313" key="4">
    <source>
        <dbReference type="Proteomes" id="UP000650628"/>
    </source>
</evidence>
<dbReference type="AlphaFoldDB" id="A0A8J3U1W3"/>
<name>A0A8J3U1W3_9ACTN</name>
<feature type="transmembrane region" description="Helical" evidence="2">
    <location>
        <begin position="15"/>
        <end position="35"/>
    </location>
</feature>
<gene>
    <name evidence="3" type="ORF">Pmi06nite_79560</name>
</gene>
<evidence type="ECO:0000313" key="3">
    <source>
        <dbReference type="EMBL" id="GII34514.1"/>
    </source>
</evidence>
<feature type="region of interest" description="Disordered" evidence="1">
    <location>
        <begin position="72"/>
        <end position="98"/>
    </location>
</feature>
<keyword evidence="4" id="KW-1185">Reference proteome</keyword>
<reference evidence="3 4" key="1">
    <citation type="submission" date="2021-01" db="EMBL/GenBank/DDBJ databases">
        <title>Whole genome shotgun sequence of Planotetraspora mira NBRC 15435.</title>
        <authorList>
            <person name="Komaki H."/>
            <person name="Tamura T."/>
        </authorList>
    </citation>
    <scope>NUCLEOTIDE SEQUENCE [LARGE SCALE GENOMIC DNA]</scope>
    <source>
        <strain evidence="3 4">NBRC 15435</strain>
    </source>
</reference>
<dbReference type="EMBL" id="BOOO01000051">
    <property type="protein sequence ID" value="GII34514.1"/>
    <property type="molecule type" value="Genomic_DNA"/>
</dbReference>
<proteinExistence type="predicted"/>
<keyword evidence="2" id="KW-1133">Transmembrane helix</keyword>
<accession>A0A8J3U1W3</accession>
<evidence type="ECO:0000256" key="1">
    <source>
        <dbReference type="SAM" id="MobiDB-lite"/>
    </source>
</evidence>
<keyword evidence="2" id="KW-0472">Membrane</keyword>
<organism evidence="3 4">
    <name type="scientific">Planotetraspora mira</name>
    <dbReference type="NCBI Taxonomy" id="58121"/>
    <lineage>
        <taxon>Bacteria</taxon>
        <taxon>Bacillati</taxon>
        <taxon>Actinomycetota</taxon>
        <taxon>Actinomycetes</taxon>
        <taxon>Streptosporangiales</taxon>
        <taxon>Streptosporangiaceae</taxon>
        <taxon>Planotetraspora</taxon>
    </lineage>
</organism>
<comment type="caution">
    <text evidence="3">The sequence shown here is derived from an EMBL/GenBank/DDBJ whole genome shotgun (WGS) entry which is preliminary data.</text>
</comment>
<protein>
    <submittedName>
        <fullName evidence="3">Uncharacterized protein</fullName>
    </submittedName>
</protein>
<dbReference type="RefSeq" id="WP_203958305.1">
    <property type="nucleotide sequence ID" value="NZ_BOOO01000051.1"/>
</dbReference>
<evidence type="ECO:0000256" key="2">
    <source>
        <dbReference type="SAM" id="Phobius"/>
    </source>
</evidence>
<keyword evidence="2" id="KW-0812">Transmembrane</keyword>
<feature type="compositionally biased region" description="Low complexity" evidence="1">
    <location>
        <begin position="72"/>
        <end position="83"/>
    </location>
</feature>
<sequence length="98" mass="10894">MIRALQKIGLRSDMMYIAGLASIGMSVAVWVASYLGERADTDRADRWGLFVGEWAPTFFALGVALRIEEAQQGPQALQEQQGEQAEEYAETEMPHPVH</sequence>